<dbReference type="CDD" id="cd00054">
    <property type="entry name" value="EGF_CA"/>
    <property type="match status" value="2"/>
</dbReference>
<dbReference type="OrthoDB" id="10046852at2759"/>
<keyword evidence="5 15" id="KW-0732">Signal</keyword>
<feature type="chain" id="PRO_5032870405" description="EGF-like domain-containing protein" evidence="15">
    <location>
        <begin position="21"/>
        <end position="296"/>
    </location>
</feature>
<dbReference type="PANTHER" id="PTHR24049">
    <property type="entry name" value="CRUMBS FAMILY MEMBER"/>
    <property type="match status" value="1"/>
</dbReference>
<evidence type="ECO:0000256" key="4">
    <source>
        <dbReference type="ARBA" id="ARBA00022692"/>
    </source>
</evidence>
<keyword evidence="3 12" id="KW-0245">EGF-like domain</keyword>
<evidence type="ECO:0000256" key="8">
    <source>
        <dbReference type="ARBA" id="ARBA00022989"/>
    </source>
</evidence>
<dbReference type="PRINTS" id="PR00010">
    <property type="entry name" value="EGFBLOOD"/>
</dbReference>
<dbReference type="Pfam" id="PF00008">
    <property type="entry name" value="EGF"/>
    <property type="match status" value="1"/>
</dbReference>
<keyword evidence="8 14" id="KW-1133">Transmembrane helix</keyword>
<evidence type="ECO:0000256" key="15">
    <source>
        <dbReference type="SAM" id="SignalP"/>
    </source>
</evidence>
<dbReference type="SMART" id="SM00181">
    <property type="entry name" value="EGF"/>
    <property type="match status" value="3"/>
</dbReference>
<organism evidence="17 18">
    <name type="scientific">Brachionus calyciflorus</name>
    <dbReference type="NCBI Taxonomy" id="104777"/>
    <lineage>
        <taxon>Eukaryota</taxon>
        <taxon>Metazoa</taxon>
        <taxon>Spiralia</taxon>
        <taxon>Gnathifera</taxon>
        <taxon>Rotifera</taxon>
        <taxon>Eurotatoria</taxon>
        <taxon>Monogononta</taxon>
        <taxon>Pseudotrocha</taxon>
        <taxon>Ploima</taxon>
        <taxon>Brachionidae</taxon>
        <taxon>Brachionus</taxon>
    </lineage>
</organism>
<comment type="caution">
    <text evidence="12">Lacks conserved residue(s) required for the propagation of feature annotation.</text>
</comment>
<feature type="signal peptide" evidence="15">
    <location>
        <begin position="1"/>
        <end position="20"/>
    </location>
</feature>
<dbReference type="InterPro" id="IPR001881">
    <property type="entry name" value="EGF-like_Ca-bd_dom"/>
</dbReference>
<feature type="disulfide bond" evidence="12">
    <location>
        <begin position="155"/>
        <end position="164"/>
    </location>
</feature>
<evidence type="ECO:0000256" key="12">
    <source>
        <dbReference type="PROSITE-ProRule" id="PRU00076"/>
    </source>
</evidence>
<dbReference type="PANTHER" id="PTHR24049:SF22">
    <property type="entry name" value="DROSOPHILA CRUMBS HOMOLOG"/>
    <property type="match status" value="1"/>
</dbReference>
<dbReference type="GO" id="GO:0023052">
    <property type="term" value="P:signaling"/>
    <property type="evidence" value="ECO:0007669"/>
    <property type="project" value="UniProtKB-ARBA"/>
</dbReference>
<keyword evidence="6" id="KW-0677">Repeat</keyword>
<evidence type="ECO:0000256" key="11">
    <source>
        <dbReference type="ARBA" id="ARBA00023180"/>
    </source>
</evidence>
<dbReference type="SUPFAM" id="SSF57196">
    <property type="entry name" value="EGF/Laminin"/>
    <property type="match status" value="3"/>
</dbReference>
<dbReference type="PROSITE" id="PS50026">
    <property type="entry name" value="EGF_3"/>
    <property type="match status" value="3"/>
</dbReference>
<dbReference type="InterPro" id="IPR051022">
    <property type="entry name" value="Notch_Cell-Fate_Det"/>
</dbReference>
<dbReference type="GO" id="GO:0005886">
    <property type="term" value="C:plasma membrane"/>
    <property type="evidence" value="ECO:0007669"/>
    <property type="project" value="UniProtKB-SubCell"/>
</dbReference>
<proteinExistence type="predicted"/>
<dbReference type="SMART" id="SM00179">
    <property type="entry name" value="EGF_CA"/>
    <property type="match status" value="2"/>
</dbReference>
<protein>
    <recommendedName>
        <fullName evidence="16">EGF-like domain-containing protein</fullName>
    </recommendedName>
</protein>
<feature type="disulfide bond" evidence="12">
    <location>
        <begin position="50"/>
        <end position="59"/>
    </location>
</feature>
<dbReference type="Proteomes" id="UP000663879">
    <property type="component" value="Unassembled WGS sequence"/>
</dbReference>
<evidence type="ECO:0000256" key="5">
    <source>
        <dbReference type="ARBA" id="ARBA00022729"/>
    </source>
</evidence>
<reference evidence="17" key="1">
    <citation type="submission" date="2021-02" db="EMBL/GenBank/DDBJ databases">
        <authorList>
            <person name="Nowell W R."/>
        </authorList>
    </citation>
    <scope>NUCLEOTIDE SEQUENCE</scope>
    <source>
        <strain evidence="17">Ploen Becks lab</strain>
    </source>
</reference>
<evidence type="ECO:0000256" key="1">
    <source>
        <dbReference type="ARBA" id="ARBA00004251"/>
    </source>
</evidence>
<feature type="compositionally biased region" description="Polar residues" evidence="13">
    <location>
        <begin position="259"/>
        <end position="268"/>
    </location>
</feature>
<keyword evidence="2" id="KW-1003">Cell membrane</keyword>
<name>A0A814D849_9BILA</name>
<sequence>MNYLVLFILISLTLILKSNGQLNGCLSNPCENGGTCVDQPDLLLGFNCICPSGYKGTKCNIKKISLENPENDLLFGQEILNKPKLQTQSPFINMMKNNYCMNGGIYIQDGLPCKCPMGFSGTRCERSSNNRYCSSFPCRNNGMCYESLLGFRCQCTDYYYGDRCEFPRSYSIRRTSGFSSFFSLLFIIGLIALFAYCCCYGPKRNFQSNPQNNNGFPGGFFRPFSNQTPGPIPNTVPMSNNFNGYPTQGPMFNYPINAHPQNLQNQPKPNIPNPDDVFRVNQAPPSYEEVQNSRKN</sequence>
<evidence type="ECO:0000313" key="18">
    <source>
        <dbReference type="Proteomes" id="UP000663879"/>
    </source>
</evidence>
<dbReference type="GO" id="GO:0005509">
    <property type="term" value="F:calcium ion binding"/>
    <property type="evidence" value="ECO:0007669"/>
    <property type="project" value="InterPro"/>
</dbReference>
<dbReference type="GO" id="GO:0032991">
    <property type="term" value="C:protein-containing complex"/>
    <property type="evidence" value="ECO:0007669"/>
    <property type="project" value="TreeGrafter"/>
</dbReference>
<keyword evidence="18" id="KW-1185">Reference proteome</keyword>
<evidence type="ECO:0000313" key="17">
    <source>
        <dbReference type="EMBL" id="CAF0950741.1"/>
    </source>
</evidence>
<dbReference type="FunFam" id="2.10.25.10:FF:000391">
    <property type="entry name" value="Weary, isoform C"/>
    <property type="match status" value="1"/>
</dbReference>
<keyword evidence="7" id="KW-0106">Calcium</keyword>
<evidence type="ECO:0000256" key="2">
    <source>
        <dbReference type="ARBA" id="ARBA00022475"/>
    </source>
</evidence>
<dbReference type="EMBL" id="CAJNOC010002774">
    <property type="protein sequence ID" value="CAF0950741.1"/>
    <property type="molecule type" value="Genomic_DNA"/>
</dbReference>
<evidence type="ECO:0000256" key="7">
    <source>
        <dbReference type="ARBA" id="ARBA00022837"/>
    </source>
</evidence>
<evidence type="ECO:0000256" key="13">
    <source>
        <dbReference type="SAM" id="MobiDB-lite"/>
    </source>
</evidence>
<dbReference type="GO" id="GO:0045197">
    <property type="term" value="P:establishment or maintenance of epithelial cell apical/basal polarity"/>
    <property type="evidence" value="ECO:0007669"/>
    <property type="project" value="TreeGrafter"/>
</dbReference>
<dbReference type="GO" id="GO:0007157">
    <property type="term" value="P:heterophilic cell-cell adhesion via plasma membrane cell adhesion molecules"/>
    <property type="evidence" value="ECO:0007669"/>
    <property type="project" value="TreeGrafter"/>
</dbReference>
<dbReference type="AlphaFoldDB" id="A0A814D849"/>
<evidence type="ECO:0000256" key="6">
    <source>
        <dbReference type="ARBA" id="ARBA00022737"/>
    </source>
</evidence>
<feature type="domain" description="EGF-like" evidence="16">
    <location>
        <begin position="129"/>
        <end position="165"/>
    </location>
</feature>
<comment type="caution">
    <text evidence="17">The sequence shown here is derived from an EMBL/GenBank/DDBJ whole genome shotgun (WGS) entry which is preliminary data.</text>
</comment>
<evidence type="ECO:0000259" key="16">
    <source>
        <dbReference type="PROSITE" id="PS50026"/>
    </source>
</evidence>
<evidence type="ECO:0000256" key="3">
    <source>
        <dbReference type="ARBA" id="ARBA00022536"/>
    </source>
</evidence>
<gene>
    <name evidence="17" type="ORF">OXX778_LOCUS13928</name>
</gene>
<dbReference type="GO" id="GO:0007154">
    <property type="term" value="P:cell communication"/>
    <property type="evidence" value="ECO:0007669"/>
    <property type="project" value="UniProtKB-ARBA"/>
</dbReference>
<feature type="region of interest" description="Disordered" evidence="13">
    <location>
        <begin position="255"/>
        <end position="296"/>
    </location>
</feature>
<evidence type="ECO:0000256" key="10">
    <source>
        <dbReference type="ARBA" id="ARBA00023157"/>
    </source>
</evidence>
<comment type="subcellular location">
    <subcellularLocation>
        <location evidence="1">Cell membrane</location>
        <topology evidence="1">Single-pass type I membrane protein</topology>
    </subcellularLocation>
</comment>
<dbReference type="Gene3D" id="2.10.25.10">
    <property type="entry name" value="Laminin"/>
    <property type="match status" value="3"/>
</dbReference>
<evidence type="ECO:0000256" key="9">
    <source>
        <dbReference type="ARBA" id="ARBA00023136"/>
    </source>
</evidence>
<feature type="transmembrane region" description="Helical" evidence="14">
    <location>
        <begin position="178"/>
        <end position="199"/>
    </location>
</feature>
<dbReference type="PROSITE" id="PS01186">
    <property type="entry name" value="EGF_2"/>
    <property type="match status" value="2"/>
</dbReference>
<keyword evidence="9 14" id="KW-0472">Membrane</keyword>
<keyword evidence="10 12" id="KW-1015">Disulfide bond</keyword>
<keyword evidence="11" id="KW-0325">Glycoprotein</keyword>
<keyword evidence="4 14" id="KW-0812">Transmembrane</keyword>
<feature type="domain" description="EGF-like" evidence="16">
    <location>
        <begin position="21"/>
        <end position="60"/>
    </location>
</feature>
<accession>A0A814D849</accession>
<dbReference type="PROSITE" id="PS00022">
    <property type="entry name" value="EGF_1"/>
    <property type="match status" value="3"/>
</dbReference>
<dbReference type="InterPro" id="IPR000742">
    <property type="entry name" value="EGF"/>
</dbReference>
<feature type="domain" description="EGF-like" evidence="16">
    <location>
        <begin position="91"/>
        <end position="125"/>
    </location>
</feature>
<evidence type="ECO:0000256" key="14">
    <source>
        <dbReference type="SAM" id="Phobius"/>
    </source>
</evidence>
<feature type="disulfide bond" evidence="12">
    <location>
        <begin position="115"/>
        <end position="124"/>
    </location>
</feature>